<keyword evidence="2" id="KW-0175">Coiled coil</keyword>
<dbReference type="PANTHER" id="PTHR21680">
    <property type="entry name" value="COILED-COIL DOMAIN-CONTAINING PROTEIN 124"/>
    <property type="match status" value="1"/>
</dbReference>
<comment type="similarity">
    <text evidence="1">Belongs to the CCDC124 family.</text>
</comment>
<proteinExistence type="inferred from homology"/>
<feature type="compositionally biased region" description="Basic and acidic residues" evidence="3">
    <location>
        <begin position="1"/>
        <end position="16"/>
    </location>
</feature>
<evidence type="ECO:0000313" key="7">
    <source>
        <dbReference type="Proteomes" id="UP000033483"/>
    </source>
</evidence>
<dbReference type="InterPro" id="IPR054413">
    <property type="entry name" value="LSO1/2"/>
</dbReference>
<name>A0A0F4ZGC5_9PEZI</name>
<dbReference type="AlphaFoldDB" id="A0A0F4ZGC5"/>
<dbReference type="EMBL" id="LAEV01000760">
    <property type="protein sequence ID" value="KKA29634.1"/>
    <property type="molecule type" value="Genomic_DNA"/>
</dbReference>
<comment type="caution">
    <text evidence="6">The sequence shown here is derived from an EMBL/GenBank/DDBJ whole genome shotgun (WGS) entry which is preliminary data.</text>
</comment>
<evidence type="ECO:0000313" key="6">
    <source>
        <dbReference type="EMBL" id="KKA29634.1"/>
    </source>
</evidence>
<evidence type="ECO:0000256" key="1">
    <source>
        <dbReference type="ARBA" id="ARBA00008296"/>
    </source>
</evidence>
<dbReference type="GO" id="GO:0003713">
    <property type="term" value="F:transcription coactivator activity"/>
    <property type="evidence" value="ECO:0007669"/>
    <property type="project" value="EnsemblFungi"/>
</dbReference>
<evidence type="ECO:0000256" key="3">
    <source>
        <dbReference type="SAM" id="MobiDB-lite"/>
    </source>
</evidence>
<feature type="compositionally biased region" description="Polar residues" evidence="3">
    <location>
        <begin position="196"/>
        <end position="207"/>
    </location>
</feature>
<sequence>MARTQKDMGGKKEAGQARKANAAAEKQAKKQAELEAEESKKWEKGAKNTSKKEAEAAKKAEQARKKAEKEALMKEEEASLPKSKARNNGKAPAAKKPSRGLNLDQIDSFGSDAADKKLSTLNASGIDSALDALTLANDKANEIKVELHPERRYPKALKAYMERRLDEMAKSGEGAGLRKQQREERIVKEFEKSPENPFNQVTGSYNATRDDLRELRSSEKQRMEKHLAKN</sequence>
<dbReference type="InterPro" id="IPR054414">
    <property type="entry name" value="Ccdc124/Oxs1_C"/>
</dbReference>
<dbReference type="Pfam" id="PF22048">
    <property type="entry name" value="LSO1_2-like"/>
    <property type="match status" value="1"/>
</dbReference>
<gene>
    <name evidence="6" type="ORF">TD95_000673</name>
</gene>
<evidence type="ECO:0000259" key="5">
    <source>
        <dbReference type="Pfam" id="PF22048"/>
    </source>
</evidence>
<dbReference type="GO" id="GO:0005634">
    <property type="term" value="C:nucleus"/>
    <property type="evidence" value="ECO:0007669"/>
    <property type="project" value="EnsemblFungi"/>
</dbReference>
<dbReference type="Proteomes" id="UP000033483">
    <property type="component" value="Unassembled WGS sequence"/>
</dbReference>
<feature type="domain" description="LSO1/LSO2" evidence="5">
    <location>
        <begin position="11"/>
        <end position="77"/>
    </location>
</feature>
<dbReference type="GO" id="GO:0005737">
    <property type="term" value="C:cytoplasm"/>
    <property type="evidence" value="ECO:0007669"/>
    <property type="project" value="EnsemblFungi"/>
</dbReference>
<feature type="compositionally biased region" description="Basic and acidic residues" evidence="3">
    <location>
        <begin position="26"/>
        <end position="79"/>
    </location>
</feature>
<reference evidence="6 7" key="1">
    <citation type="submission" date="2015-03" db="EMBL/GenBank/DDBJ databases">
        <authorList>
            <person name="Radwan O."/>
            <person name="Al-Naeli F.A."/>
            <person name="Rendon G.A."/>
            <person name="Fields C."/>
        </authorList>
    </citation>
    <scope>NUCLEOTIDE SEQUENCE [LARGE SCALE GENOMIC DNA]</scope>
    <source>
        <strain evidence="6">CR-DP1</strain>
    </source>
</reference>
<keyword evidence="7" id="KW-1185">Reference proteome</keyword>
<evidence type="ECO:0000256" key="2">
    <source>
        <dbReference type="ARBA" id="ARBA00023054"/>
    </source>
</evidence>
<feature type="region of interest" description="Disordered" evidence="3">
    <location>
        <begin position="189"/>
        <end position="210"/>
    </location>
</feature>
<dbReference type="PANTHER" id="PTHR21680:SF0">
    <property type="entry name" value="COILED-COIL DOMAIN-CONTAINING PROTEIN 124"/>
    <property type="match status" value="1"/>
</dbReference>
<dbReference type="Pfam" id="PF06244">
    <property type="entry name" value="Ccdc124"/>
    <property type="match status" value="1"/>
</dbReference>
<organism evidence="6 7">
    <name type="scientific">Thielaviopsis punctulata</name>
    <dbReference type="NCBI Taxonomy" id="72032"/>
    <lineage>
        <taxon>Eukaryota</taxon>
        <taxon>Fungi</taxon>
        <taxon>Dikarya</taxon>
        <taxon>Ascomycota</taxon>
        <taxon>Pezizomycotina</taxon>
        <taxon>Sordariomycetes</taxon>
        <taxon>Hypocreomycetidae</taxon>
        <taxon>Microascales</taxon>
        <taxon>Ceratocystidaceae</taxon>
        <taxon>Thielaviopsis</taxon>
    </lineage>
</organism>
<dbReference type="GO" id="GO:0006366">
    <property type="term" value="P:transcription by RNA polymerase II"/>
    <property type="evidence" value="ECO:0007669"/>
    <property type="project" value="EnsemblFungi"/>
</dbReference>
<evidence type="ECO:0008006" key="8">
    <source>
        <dbReference type="Google" id="ProtNLM"/>
    </source>
</evidence>
<accession>A0A0F4ZGC5</accession>
<dbReference type="OrthoDB" id="76412at2759"/>
<dbReference type="InterPro" id="IPR010422">
    <property type="entry name" value="Ccdc124/Oxs1"/>
</dbReference>
<feature type="region of interest" description="Disordered" evidence="3">
    <location>
        <begin position="1"/>
        <end position="107"/>
    </location>
</feature>
<evidence type="ECO:0000259" key="4">
    <source>
        <dbReference type="Pfam" id="PF06244"/>
    </source>
</evidence>
<feature type="domain" description="Coiled-coil" evidence="4">
    <location>
        <begin position="118"/>
        <end position="200"/>
    </location>
</feature>
<dbReference type="GO" id="GO:0034599">
    <property type="term" value="P:cellular response to oxidative stress"/>
    <property type="evidence" value="ECO:0007669"/>
    <property type="project" value="EnsemblFungi"/>
</dbReference>
<protein>
    <recommendedName>
        <fullName evidence="8">DUF1014 domain protein</fullName>
    </recommendedName>
</protein>